<dbReference type="InterPro" id="IPR050218">
    <property type="entry name" value="LptD"/>
</dbReference>
<proteinExistence type="predicted"/>
<evidence type="ECO:0000259" key="3">
    <source>
        <dbReference type="Pfam" id="PF13100"/>
    </source>
</evidence>
<dbReference type="PANTHER" id="PTHR30189">
    <property type="entry name" value="LPS-ASSEMBLY PROTEIN"/>
    <property type="match status" value="1"/>
</dbReference>
<reference evidence="4 5" key="1">
    <citation type="submission" date="2018-06" db="EMBL/GenBank/DDBJ databases">
        <authorList>
            <person name="Liu Z.-W."/>
        </authorList>
    </citation>
    <scope>NUCLEOTIDE SEQUENCE [LARGE SCALE GENOMIC DNA]</scope>
    <source>
        <strain evidence="4 5">2b14</strain>
    </source>
</reference>
<dbReference type="OrthoDB" id="9805931at2"/>
<dbReference type="RefSeq" id="WP_112305837.1">
    <property type="nucleotide sequence ID" value="NZ_QMDV01000003.1"/>
</dbReference>
<dbReference type="GO" id="GO:1990351">
    <property type="term" value="C:transporter complex"/>
    <property type="evidence" value="ECO:0007669"/>
    <property type="project" value="TreeGrafter"/>
</dbReference>
<dbReference type="Proteomes" id="UP000251692">
    <property type="component" value="Unassembled WGS sequence"/>
</dbReference>
<accession>A0A364RD98</accession>
<protein>
    <recommendedName>
        <fullName evidence="3">Organic solvent tolerance-like N-terminal domain-containing protein</fullName>
    </recommendedName>
</protein>
<comment type="caution">
    <text evidence="4">The sequence shown here is derived from an EMBL/GenBank/DDBJ whole genome shotgun (WGS) entry which is preliminary data.</text>
</comment>
<dbReference type="Pfam" id="PF13100">
    <property type="entry name" value="OstA_2"/>
    <property type="match status" value="1"/>
</dbReference>
<evidence type="ECO:0000313" key="5">
    <source>
        <dbReference type="Proteomes" id="UP000251692"/>
    </source>
</evidence>
<dbReference type="InterPro" id="IPR005653">
    <property type="entry name" value="OstA-like_N"/>
</dbReference>
<reference evidence="4 5" key="2">
    <citation type="submission" date="2018-07" db="EMBL/GenBank/DDBJ databases">
        <title>Pontibacter sp. 2b14 genomic sequence and assembly.</title>
        <authorList>
            <person name="Du Z.-J."/>
        </authorList>
    </citation>
    <scope>NUCLEOTIDE SEQUENCE [LARGE SCALE GENOMIC DNA]</scope>
    <source>
        <strain evidence="4 5">2b14</strain>
    </source>
</reference>
<evidence type="ECO:0000256" key="1">
    <source>
        <dbReference type="ARBA" id="ARBA00023237"/>
    </source>
</evidence>
<dbReference type="GO" id="GO:0009279">
    <property type="term" value="C:cell outer membrane"/>
    <property type="evidence" value="ECO:0007669"/>
    <property type="project" value="TreeGrafter"/>
</dbReference>
<keyword evidence="5" id="KW-1185">Reference proteome</keyword>
<dbReference type="AlphaFoldDB" id="A0A364RD98"/>
<evidence type="ECO:0000256" key="2">
    <source>
        <dbReference type="SAM" id="MobiDB-lite"/>
    </source>
</evidence>
<sequence>MKFTKILYSLIFLLMPLFVFGQGSGKVELQGADSLAGVTINGEKVTKLIGNVIFKQRDGILYADSVYQYREREVLEAFGNVRMTQADTITMTSNRATYNGNSRTAKMIGNVVMRDPRMTLTTPSLDYDLKTRIANYTEGGVLVDPENRLESRRGTYDTNTKLVTFQQNVKVTTKDYNITSEQMKYNTESKVVYFQGPTNIKGQQGDLYAEEGTYNTLEKVSRFGRNAYIVTKEYRLGGDELYYDQNTGYGTASKNVTLRSLKDNITIRGQEGRYWREQGISKVSGKPVMESIMDNDTLYMAADTLLSRESRDSTMASMIFALKNVKIFKSDLQAKCDSLSFNRTDSVMHMNVKPVLWSDGSQMIADTVHMHLRNKTIERMYMYSNAFIASEDSLQNYNQVKGRDMTAYFQEGKIRRVNVDGNGESLYFALEGDTTLTGMNKAICSNMVLRFDENKLQKIAFLVQPDASFIPPHELPEDGRTLEGFTWLAELRPTKADVKRPVASTITPETKTVKEAKVIKKEPVNRTSVPAKPKPGQVAPTPAKPKTEEPAVGSRRVPKNLNGGGLNGFKRAPGSHK</sequence>
<dbReference type="Gene3D" id="2.60.450.10">
    <property type="entry name" value="Lipopolysaccharide (LPS) transport protein A like domain"/>
    <property type="match status" value="2"/>
</dbReference>
<keyword evidence="1" id="KW-0472">Membrane</keyword>
<name>A0A364RD98_9BACT</name>
<gene>
    <name evidence="4" type="ORF">DP923_10650</name>
</gene>
<keyword evidence="1" id="KW-0998">Cell outer membrane</keyword>
<evidence type="ECO:0000313" key="4">
    <source>
        <dbReference type="EMBL" id="RAU82244.1"/>
    </source>
</evidence>
<feature type="region of interest" description="Disordered" evidence="2">
    <location>
        <begin position="518"/>
        <end position="577"/>
    </location>
</feature>
<dbReference type="EMBL" id="QMDV01000003">
    <property type="protein sequence ID" value="RAU82244.1"/>
    <property type="molecule type" value="Genomic_DNA"/>
</dbReference>
<feature type="domain" description="Organic solvent tolerance-like N-terminal" evidence="3">
    <location>
        <begin position="26"/>
        <end position="181"/>
    </location>
</feature>
<dbReference type="PANTHER" id="PTHR30189:SF1">
    <property type="entry name" value="LPS-ASSEMBLY PROTEIN LPTD"/>
    <property type="match status" value="1"/>
</dbReference>
<organism evidence="4 5">
    <name type="scientific">Pontibacter arcticus</name>
    <dbReference type="NCBI Taxonomy" id="2080288"/>
    <lineage>
        <taxon>Bacteria</taxon>
        <taxon>Pseudomonadati</taxon>
        <taxon>Bacteroidota</taxon>
        <taxon>Cytophagia</taxon>
        <taxon>Cytophagales</taxon>
        <taxon>Hymenobacteraceae</taxon>
        <taxon>Pontibacter</taxon>
    </lineage>
</organism>